<dbReference type="RefSeq" id="WP_070933690.1">
    <property type="nucleotide sequence ID" value="NZ_MIPT01000001.1"/>
</dbReference>
<gene>
    <name evidence="1" type="ORF">BHE75_01902</name>
</gene>
<comment type="caution">
    <text evidence="1">The sequence shown here is derived from an EMBL/GenBank/DDBJ whole genome shotgun (WGS) entry which is preliminary data.</text>
</comment>
<dbReference type="OrthoDB" id="7583987at2"/>
<proteinExistence type="predicted"/>
<dbReference type="Proteomes" id="UP000179467">
    <property type="component" value="Unassembled WGS sequence"/>
</dbReference>
<dbReference type="EMBL" id="MIPT01000001">
    <property type="protein sequence ID" value="OHT19909.1"/>
    <property type="molecule type" value="Genomic_DNA"/>
</dbReference>
<evidence type="ECO:0000313" key="2">
    <source>
        <dbReference type="Proteomes" id="UP000179467"/>
    </source>
</evidence>
<sequence>MAGGKSGVDWASARRMRGMIKRLTPEARAEMIVEMNLVGDDELARMRRDVSRRSGFLASGLSKKVYPKSLRLRVGFIGKKVNRDRWYRWIIERGRKAKTVEVNRRRGRTAPASYPLRVKAMRARPYVFSGGGAARIARSQRLQDFWGKVLTRVGAGGVL</sequence>
<evidence type="ECO:0000313" key="1">
    <source>
        <dbReference type="EMBL" id="OHT19909.1"/>
    </source>
</evidence>
<accession>A0A1S1HCG1</accession>
<reference evidence="1 2" key="1">
    <citation type="submission" date="2016-09" db="EMBL/GenBank/DDBJ databases">
        <title>Metabolic pathway, cell adaptation mechanisms and a novel monoxygenase revealed through proteogenomic-transcription analysis of a Sphingomonas haloaromaticamans strain degrading the fungicide ortho-phenylphenol.</title>
        <authorList>
            <person name="Perruchon C."/>
            <person name="Papadopoulou E.S."/>
            <person name="Rousidou C."/>
            <person name="Vasileiadis S."/>
            <person name="Tanou G."/>
            <person name="Amoutzias G."/>
            <person name="Molassiotis A."/>
            <person name="Karpouzas D.G."/>
        </authorList>
    </citation>
    <scope>NUCLEOTIDE SEQUENCE [LARGE SCALE GENOMIC DNA]</scope>
    <source>
        <strain evidence="1 2">P3</strain>
    </source>
</reference>
<organism evidence="1 2">
    <name type="scientific">Edaphosphingomonas haloaromaticamans</name>
    <dbReference type="NCBI Taxonomy" id="653954"/>
    <lineage>
        <taxon>Bacteria</taxon>
        <taxon>Pseudomonadati</taxon>
        <taxon>Pseudomonadota</taxon>
        <taxon>Alphaproteobacteria</taxon>
        <taxon>Sphingomonadales</taxon>
        <taxon>Rhizorhabdaceae</taxon>
        <taxon>Edaphosphingomonas</taxon>
    </lineage>
</organism>
<dbReference type="AlphaFoldDB" id="A0A1S1HCG1"/>
<keyword evidence="2" id="KW-1185">Reference proteome</keyword>
<protein>
    <submittedName>
        <fullName evidence="1">Uncharacterized protein</fullName>
    </submittedName>
</protein>
<name>A0A1S1HCG1_9SPHN</name>